<comment type="similarity">
    <text evidence="2">Belongs to the methyltransferase superfamily. L-isoaspartyl/D-aspartyl protein methyltransferase family.</text>
</comment>
<evidence type="ECO:0000256" key="4">
    <source>
        <dbReference type="ARBA" id="ARBA00013346"/>
    </source>
</evidence>
<evidence type="ECO:0000256" key="5">
    <source>
        <dbReference type="ARBA" id="ARBA00022490"/>
    </source>
</evidence>
<dbReference type="Gene3D" id="3.40.50.150">
    <property type="entry name" value="Vaccinia Virus protein VP39"/>
    <property type="match status" value="1"/>
</dbReference>
<dbReference type="Pfam" id="PF01135">
    <property type="entry name" value="PCMT"/>
    <property type="match status" value="1"/>
</dbReference>
<evidence type="ECO:0000256" key="3">
    <source>
        <dbReference type="ARBA" id="ARBA00011890"/>
    </source>
</evidence>
<dbReference type="Proteomes" id="UP000657385">
    <property type="component" value="Unassembled WGS sequence"/>
</dbReference>
<dbReference type="GO" id="GO:0032259">
    <property type="term" value="P:methylation"/>
    <property type="evidence" value="ECO:0007669"/>
    <property type="project" value="UniProtKB-KW"/>
</dbReference>
<dbReference type="CDD" id="cd02440">
    <property type="entry name" value="AdoMet_MTases"/>
    <property type="match status" value="1"/>
</dbReference>
<dbReference type="EC" id="2.1.1.77" evidence="3"/>
<dbReference type="GO" id="GO:0004719">
    <property type="term" value="F:protein-L-isoaspartate (D-aspartate) O-methyltransferase activity"/>
    <property type="evidence" value="ECO:0007669"/>
    <property type="project" value="UniProtKB-EC"/>
</dbReference>
<evidence type="ECO:0000256" key="8">
    <source>
        <dbReference type="ARBA" id="ARBA00022691"/>
    </source>
</evidence>
<comment type="subcellular location">
    <subcellularLocation>
        <location evidence="1">Cytoplasm</location>
    </subcellularLocation>
</comment>
<dbReference type="InterPro" id="IPR029063">
    <property type="entry name" value="SAM-dependent_MTases_sf"/>
</dbReference>
<keyword evidence="8" id="KW-0949">S-adenosyl-L-methionine</keyword>
<comment type="caution">
    <text evidence="12">The sequence shown here is derived from an EMBL/GenBank/DDBJ whole genome shotgun (WGS) entry which is preliminary data.</text>
</comment>
<evidence type="ECO:0000313" key="13">
    <source>
        <dbReference type="Proteomes" id="UP000657385"/>
    </source>
</evidence>
<dbReference type="PANTHER" id="PTHR11579">
    <property type="entry name" value="PROTEIN-L-ISOASPARTATE O-METHYLTRANSFERASE"/>
    <property type="match status" value="1"/>
</dbReference>
<reference evidence="12" key="1">
    <citation type="submission" date="2020-11" db="EMBL/GenBank/DDBJ databases">
        <title>Isolation and identification of active actinomycetes.</title>
        <authorList>
            <person name="Yu B."/>
        </authorList>
    </citation>
    <scope>NUCLEOTIDE SEQUENCE</scope>
    <source>
        <strain evidence="12">NEAU-YB345</strain>
    </source>
</reference>
<evidence type="ECO:0000256" key="11">
    <source>
        <dbReference type="ARBA" id="ARBA00031350"/>
    </source>
</evidence>
<evidence type="ECO:0000256" key="7">
    <source>
        <dbReference type="ARBA" id="ARBA00022679"/>
    </source>
</evidence>
<sequence>MGRFLLNAGVLTEDWSDIFQAVPRALFLPPLFWSHDMATGQSTAVDRVKDPNAWMREAHANVPLVTQWDDGKHRGMKAGSVPTSSASMPSVVASMLRDLNVESGMRVLEIGTGTGWNAALLCQRLGSANVVSVEIDPGVATAARLALSAAGYDPELICADGRDGWVSGAPYDRIIATAGVRQIPPTWLDQTRTGGIILAPWGTDYAPQDAVLRLVKAEDGSASGRFTDFVEFMKIRAQRLAWPRHEEYVPNFPGDAERSTTPLSVAELGGKFDTAQFVTGLCIPNCTHLVHRQDDGTTVAWFYSLNDHSWAATVFRSDAATGEVYQSGNRRLWNEVEHALSWWHSLGTPEVSRFGVTVDHTGQQVWFDAPENSLRAALLA</sequence>
<dbReference type="SUPFAM" id="SSF53335">
    <property type="entry name" value="S-adenosyl-L-methionine-dependent methyltransferases"/>
    <property type="match status" value="1"/>
</dbReference>
<dbReference type="AlphaFoldDB" id="A0A931B0T4"/>
<name>A0A931B0T4_9ACTN</name>
<evidence type="ECO:0000256" key="6">
    <source>
        <dbReference type="ARBA" id="ARBA00022603"/>
    </source>
</evidence>
<keyword evidence="7" id="KW-0808">Transferase</keyword>
<dbReference type="InterPro" id="IPR000682">
    <property type="entry name" value="PCMT"/>
</dbReference>
<gene>
    <name evidence="12" type="ORF">I2501_09820</name>
</gene>
<keyword evidence="5" id="KW-0963">Cytoplasm</keyword>
<organism evidence="12 13">
    <name type="scientific">Streptacidiphilus fuscans</name>
    <dbReference type="NCBI Taxonomy" id="2789292"/>
    <lineage>
        <taxon>Bacteria</taxon>
        <taxon>Bacillati</taxon>
        <taxon>Actinomycetota</taxon>
        <taxon>Actinomycetes</taxon>
        <taxon>Kitasatosporales</taxon>
        <taxon>Streptomycetaceae</taxon>
        <taxon>Streptacidiphilus</taxon>
    </lineage>
</organism>
<dbReference type="EMBL" id="JADPRT010000003">
    <property type="protein sequence ID" value="MBF9068334.1"/>
    <property type="molecule type" value="Genomic_DNA"/>
</dbReference>
<evidence type="ECO:0000256" key="10">
    <source>
        <dbReference type="ARBA" id="ARBA00031323"/>
    </source>
</evidence>
<keyword evidence="13" id="KW-1185">Reference proteome</keyword>
<dbReference type="PANTHER" id="PTHR11579:SF0">
    <property type="entry name" value="PROTEIN-L-ISOASPARTATE(D-ASPARTATE) O-METHYLTRANSFERASE"/>
    <property type="match status" value="1"/>
</dbReference>
<dbReference type="PROSITE" id="PS01279">
    <property type="entry name" value="PCMT"/>
    <property type="match status" value="1"/>
</dbReference>
<protein>
    <recommendedName>
        <fullName evidence="4">Protein-L-isoaspartate O-methyltransferase</fullName>
        <ecNumber evidence="3">2.1.1.77</ecNumber>
    </recommendedName>
    <alternativeName>
        <fullName evidence="11">L-isoaspartyl protein carboxyl methyltransferase</fullName>
    </alternativeName>
    <alternativeName>
        <fullName evidence="9">Protein L-isoaspartyl methyltransferase</fullName>
    </alternativeName>
    <alternativeName>
        <fullName evidence="10">Protein-beta-aspartate methyltransferase</fullName>
    </alternativeName>
</protein>
<dbReference type="GO" id="GO:0005737">
    <property type="term" value="C:cytoplasm"/>
    <property type="evidence" value="ECO:0007669"/>
    <property type="project" value="UniProtKB-SubCell"/>
</dbReference>
<keyword evidence="6 12" id="KW-0489">Methyltransferase</keyword>
<evidence type="ECO:0000313" key="12">
    <source>
        <dbReference type="EMBL" id="MBF9068334.1"/>
    </source>
</evidence>
<evidence type="ECO:0000256" key="9">
    <source>
        <dbReference type="ARBA" id="ARBA00030757"/>
    </source>
</evidence>
<evidence type="ECO:0000256" key="1">
    <source>
        <dbReference type="ARBA" id="ARBA00004496"/>
    </source>
</evidence>
<evidence type="ECO:0000256" key="2">
    <source>
        <dbReference type="ARBA" id="ARBA00005369"/>
    </source>
</evidence>
<proteinExistence type="inferred from homology"/>
<accession>A0A931B0T4</accession>